<gene>
    <name evidence="6" type="primary">LOC105987721</name>
</gene>
<keyword evidence="5" id="KW-1185">Reference proteome</keyword>
<dbReference type="InterPro" id="IPR024858">
    <property type="entry name" value="GOLGA"/>
</dbReference>
<feature type="coiled-coil region" evidence="2">
    <location>
        <begin position="650"/>
        <end position="677"/>
    </location>
</feature>
<feature type="coiled-coil region" evidence="2">
    <location>
        <begin position="739"/>
        <end position="794"/>
    </location>
</feature>
<dbReference type="OrthoDB" id="5978643at2759"/>
<feature type="coiled-coil region" evidence="2">
    <location>
        <begin position="119"/>
        <end position="300"/>
    </location>
</feature>
<reference evidence="6" key="1">
    <citation type="submission" date="2025-08" db="UniProtKB">
        <authorList>
            <consortium name="RefSeq"/>
        </authorList>
    </citation>
    <scope>IDENTIFICATION</scope>
    <source>
        <tissue evidence="6">Kidney</tissue>
    </source>
</reference>
<dbReference type="KEGG" id="dord:105987721"/>
<feature type="compositionally biased region" description="Basic residues" evidence="3">
    <location>
        <begin position="45"/>
        <end position="54"/>
    </location>
</feature>
<evidence type="ECO:0000256" key="1">
    <source>
        <dbReference type="ARBA" id="ARBA00023054"/>
    </source>
</evidence>
<dbReference type="GO" id="GO:0000137">
    <property type="term" value="C:Golgi cis cisterna"/>
    <property type="evidence" value="ECO:0007669"/>
    <property type="project" value="TreeGrafter"/>
</dbReference>
<organism evidence="5 6">
    <name type="scientific">Dipodomys ordii</name>
    <name type="common">Ord's kangaroo rat</name>
    <dbReference type="NCBI Taxonomy" id="10020"/>
    <lineage>
        <taxon>Eukaryota</taxon>
        <taxon>Metazoa</taxon>
        <taxon>Chordata</taxon>
        <taxon>Craniata</taxon>
        <taxon>Vertebrata</taxon>
        <taxon>Euteleostomi</taxon>
        <taxon>Mammalia</taxon>
        <taxon>Eutheria</taxon>
        <taxon>Euarchontoglires</taxon>
        <taxon>Glires</taxon>
        <taxon>Rodentia</taxon>
        <taxon>Castorimorpha</taxon>
        <taxon>Heteromyidae</taxon>
        <taxon>Dipodomyinae</taxon>
        <taxon>Dipodomys</taxon>
    </lineage>
</organism>
<dbReference type="GeneID" id="105987721"/>
<dbReference type="Pfam" id="PF15070">
    <property type="entry name" value="GOLGA2L5"/>
    <property type="match status" value="1"/>
</dbReference>
<dbReference type="GO" id="GO:0032580">
    <property type="term" value="C:Golgi cisterna membrane"/>
    <property type="evidence" value="ECO:0007669"/>
    <property type="project" value="TreeGrafter"/>
</dbReference>
<feature type="compositionally biased region" description="Low complexity" evidence="3">
    <location>
        <begin position="797"/>
        <end position="826"/>
    </location>
</feature>
<dbReference type="GO" id="GO:0005801">
    <property type="term" value="C:cis-Golgi network"/>
    <property type="evidence" value="ECO:0007669"/>
    <property type="project" value="TreeGrafter"/>
</dbReference>
<feature type="coiled-coil region" evidence="2">
    <location>
        <begin position="325"/>
        <end position="407"/>
    </location>
</feature>
<evidence type="ECO:0000313" key="6">
    <source>
        <dbReference type="RefSeq" id="XP_012874531.1"/>
    </source>
</evidence>
<feature type="domain" description="Golgin subfamily A conserved" evidence="4">
    <location>
        <begin position="298"/>
        <end position="799"/>
    </location>
</feature>
<keyword evidence="1 2" id="KW-0175">Coiled coil</keyword>
<evidence type="ECO:0000256" key="3">
    <source>
        <dbReference type="SAM" id="MobiDB-lite"/>
    </source>
</evidence>
<dbReference type="GO" id="GO:0007030">
    <property type="term" value="P:Golgi organization"/>
    <property type="evidence" value="ECO:0007669"/>
    <property type="project" value="TreeGrafter"/>
</dbReference>
<evidence type="ECO:0000256" key="2">
    <source>
        <dbReference type="SAM" id="Coils"/>
    </source>
</evidence>
<dbReference type="PANTHER" id="PTHR10881">
    <property type="entry name" value="GOLGIN SUBFAMILY A MEMBER-RELATED"/>
    <property type="match status" value="1"/>
</dbReference>
<dbReference type="AlphaFoldDB" id="A0A1S3FDH3"/>
<dbReference type="Proteomes" id="UP000081671">
    <property type="component" value="Unplaced"/>
</dbReference>
<evidence type="ECO:0000313" key="5">
    <source>
        <dbReference type="Proteomes" id="UP000081671"/>
    </source>
</evidence>
<sequence>MWPPHLPRPSAGMSEQTRREKVAAGKKLLQKYQQRKGPDGPGESKKRKKTKKGGNPKTNTTGDGHPTEGATRDHADPRPPWPLGTGGAALGKSGTGPSHTRAMDGGDQHPELAHDSAKFLRLCSEIQQLKQEKEALQDRQGKELETLACAHEALRAELQQHQLSAQRWVEEKLDLQAALAHLQQEAQETGLEQEGLTSRLQAAQQRVEELETKLSAVSTTQSETELNNLELRKALNRVTLQLQQKSRNCEDLEDENTELRDRLDALLTQKANMKIQLNKCQRALVERAELERQFKSMRELATTFKLERDSLEEDLRVESCTGKKARQLLEEVGRLREEKEQGARQVLELEGELVELREQLADLHRPAGPSQAEQQLQAQALQLQKELETLEEHLHLQVEENQSLRVQSLEQQQRLWLLEKKAEEWDQHAEDRRKILETMEREQETKRRTLVCNRELNEQLAQLQDAWQRLSTEKESLAGLLHAEQQEKKHLQEKLEQREETFKEWKETAESKHQEAQELQEQSLAQLQELRATCEQHLAAHQQLSAEKEALQQHLRRQTQRLEQLQQKQVQSTLEDRTVPPKFQDTLTCLEATRQENAQLRSQLRLLTLPREGEGVSRGDKGEEVAPPAVTVPEDIDNPHTMWDFYCAALSMAESKKAQLSRELQEQQARCEGLAHLAAQSQTELARQALYPKTWHHGAPGEGEQDSQGPRKRLKICFTYDLPGQVDQQSPADDLPRRCSLLSERISAMEEEMVSCEQQMAVLGELQCEKDERVRRLMQEKTEKKKELQGLLLRLAGQGTEAGDTRPATALTPAAETPADLPGSEETVVEEQQGFEEEQPEDNMEAEQGEAGVSGPSVVDNPTLEHRVPPPPDLQQPPEPAAPGSERPLPFFYRLTQMMSLT</sequence>
<dbReference type="InParanoid" id="A0A1S3FDH3"/>
<feature type="coiled-coil region" evidence="2">
    <location>
        <begin position="453"/>
        <end position="575"/>
    </location>
</feature>
<feature type="region of interest" description="Disordered" evidence="3">
    <location>
        <begin position="797"/>
        <end position="902"/>
    </location>
</feature>
<accession>A0A1S3FDH3</accession>
<feature type="compositionally biased region" description="Pro residues" evidence="3">
    <location>
        <begin position="869"/>
        <end position="881"/>
    </location>
</feature>
<protein>
    <submittedName>
        <fullName evidence="6">Golgin subfamily A member 2-like</fullName>
    </submittedName>
</protein>
<dbReference type="RefSeq" id="XP_012874531.1">
    <property type="nucleotide sequence ID" value="XM_013019077.1"/>
</dbReference>
<feature type="compositionally biased region" description="Acidic residues" evidence="3">
    <location>
        <begin position="827"/>
        <end position="848"/>
    </location>
</feature>
<dbReference type="PANTHER" id="PTHR10881:SF46">
    <property type="entry name" value="GOLGIN SUBFAMILY A MEMBER 2"/>
    <property type="match status" value="1"/>
</dbReference>
<dbReference type="InterPro" id="IPR043976">
    <property type="entry name" value="GOLGA_cons_dom"/>
</dbReference>
<name>A0A1S3FDH3_DIPOR</name>
<evidence type="ECO:0000259" key="4">
    <source>
        <dbReference type="Pfam" id="PF15070"/>
    </source>
</evidence>
<feature type="region of interest" description="Disordered" evidence="3">
    <location>
        <begin position="1"/>
        <end position="108"/>
    </location>
</feature>
<feature type="compositionally biased region" description="Basic and acidic residues" evidence="3">
    <location>
        <begin position="613"/>
        <end position="624"/>
    </location>
</feature>
<feature type="compositionally biased region" description="Low complexity" evidence="3">
    <location>
        <begin position="55"/>
        <end position="64"/>
    </location>
</feature>
<proteinExistence type="predicted"/>
<feature type="region of interest" description="Disordered" evidence="3">
    <location>
        <begin position="613"/>
        <end position="636"/>
    </location>
</feature>